<proteinExistence type="inferred from homology"/>
<dbReference type="FunFam" id="1.25.40.10:FF:000017">
    <property type="entry name" value="NADPH oxidase regulator NoxR"/>
    <property type="match status" value="1"/>
</dbReference>
<dbReference type="InterPro" id="IPR034892">
    <property type="entry name" value="PB1_NoxR"/>
</dbReference>
<feature type="domain" description="T-SNARE coiled-coil homology" evidence="14">
    <location>
        <begin position="1175"/>
        <end position="1237"/>
    </location>
</feature>
<dbReference type="SUPFAM" id="SSF54277">
    <property type="entry name" value="CAD &amp; PB1 domains"/>
    <property type="match status" value="1"/>
</dbReference>
<feature type="region of interest" description="Disordered" evidence="13">
    <location>
        <begin position="551"/>
        <end position="688"/>
    </location>
</feature>
<dbReference type="PANTHER" id="PTHR15175:SF0">
    <property type="entry name" value="SH3 DOMAIN-CONTAINING PROTEIN C23A1.17"/>
    <property type="match status" value="1"/>
</dbReference>
<keyword evidence="9" id="KW-0677">Repeat</keyword>
<reference evidence="17" key="1">
    <citation type="submission" date="2020-06" db="EMBL/GenBank/DDBJ databases">
        <title>A chromosome-scale genome assembly of Talaromyces rugulosus W13939.</title>
        <authorList>
            <person name="Wang B."/>
            <person name="Guo L."/>
            <person name="Ye K."/>
            <person name="Wang L."/>
        </authorList>
    </citation>
    <scope>NUCLEOTIDE SEQUENCE [LARGE SCALE GENOMIC DNA]</scope>
    <source>
        <strain evidence="17">W13939</strain>
    </source>
</reference>
<keyword evidence="11" id="KW-1015">Disulfide bond</keyword>
<feature type="compositionally biased region" description="Polar residues" evidence="13">
    <location>
        <begin position="551"/>
        <end position="562"/>
    </location>
</feature>
<dbReference type="CDD" id="cd00371">
    <property type="entry name" value="HMA"/>
    <property type="match status" value="1"/>
</dbReference>
<dbReference type="PROSITE" id="PS50192">
    <property type="entry name" value="T_SNARE"/>
    <property type="match status" value="1"/>
</dbReference>
<evidence type="ECO:0000313" key="16">
    <source>
        <dbReference type="EMBL" id="QKX54768.1"/>
    </source>
</evidence>
<dbReference type="KEGG" id="trg:TRUGW13939_01857"/>
<dbReference type="PROSITE" id="PS50846">
    <property type="entry name" value="HMA_2"/>
    <property type="match status" value="1"/>
</dbReference>
<dbReference type="PANTHER" id="PTHR15175">
    <property type="entry name" value="NEUTROPHIL CYTOSOLIC FACTOR 2, NEUTROPHIL NADPH OXIDASE FACTOR 2"/>
    <property type="match status" value="1"/>
</dbReference>
<dbReference type="Proteomes" id="UP000509510">
    <property type="component" value="Chromosome I"/>
</dbReference>
<dbReference type="GeneID" id="55989367"/>
<dbReference type="GO" id="GO:0046872">
    <property type="term" value="F:metal ion binding"/>
    <property type="evidence" value="ECO:0007669"/>
    <property type="project" value="UniProtKB-KW"/>
</dbReference>
<feature type="region of interest" description="Disordered" evidence="13">
    <location>
        <begin position="948"/>
        <end position="988"/>
    </location>
</feature>
<dbReference type="Gene3D" id="1.20.5.110">
    <property type="match status" value="1"/>
</dbReference>
<evidence type="ECO:0000256" key="7">
    <source>
        <dbReference type="ARBA" id="ARBA00022490"/>
    </source>
</evidence>
<keyword evidence="8" id="KW-0479">Metal-binding</keyword>
<accession>A0A7H8QLP0</accession>
<evidence type="ECO:0000256" key="13">
    <source>
        <dbReference type="SAM" id="MobiDB-lite"/>
    </source>
</evidence>
<dbReference type="Gene3D" id="3.10.20.90">
    <property type="entry name" value="Phosphatidylinositol 3-kinase Catalytic Subunit, Chain A, domain 1"/>
    <property type="match status" value="1"/>
</dbReference>
<evidence type="ECO:0000256" key="1">
    <source>
        <dbReference type="ARBA" id="ARBA00001973"/>
    </source>
</evidence>
<sequence length="1265" mass="141182">MIEPFQTTFAVPMTCNSCVDDISQSINKLQGIKKVEAKLEDQLVLVEGTAAPSSIVAAIQDTGRDAIIRGSGLSDSAAVCILETPNTTVAEKVRGLSRMVQVSKNHTLVDLTINGLSPGRYWATVRETGDISEGAGSTGRVWEALKAKVFGREEPRGVFGTVDVNEKGKGNVLLEQPLAIWEMIGRSMVVSKTKEGPFQKDDPDTIVGVIARSAGVWDNDKTVCSCSGKTVWEERQEQALACVLIVHAAPHHSSRHGHPTPISPPASTVLQTLVAATPNLLSSFHLLFSPGLSKTDVRYIVNMSLKQEIETWVQALAHYDNNEFDTALKIFDGIAETSRILFNCGVIQATLGEHEKAVECYQRAISFDNYLAIAYFQQGVSNFLLGDFEEALANFNDTLLYLRGNTSIDYEQLGLKFRLYSCEVLFNRGLCYIYLQQIDPGMQDLYYAKQEKVTPDHDVIDEALNEQADGYTVFSIPVGVIYRPNEAKVKNLKTKDYLGKARLVAASDRSNAFTGFQGSEIKRSMTLDATAKDDRPLENISFAATNLVQKNLSSRGVRQQSEPPIGRTTFPPTPPPESEKANYSISNNSNNSSNNTQQDRAANVRAGPPPRLNLDQPGSRSNGRTGGDVPSMGKARIGTTRTASEPRGPPSRQFSGSSSSSSRTQDSRPRLYRETTNDRRRYMSSHGSIAEDGYAEEVFDMYISPRSTGPARSRAPNYIDEEAEYASEYGDDTINSGEFEMMGGAAAPQTNAPTQRRARGTSRRPEIRKFRVKVHAKEETRYIMIGADLDFGEFEGKVREKFAFQRALRIRMRDDGDMITMGDQDDLDLLVSLAKDAARRENHEMGKMEDTDLGRREGLILRIYCNKWAKHLFIKHTHTQMTDLTPHVRELLLRAKSTSDDADPSTATEKIEKTEKTVNEFLKEAYRINSHIQSLLHYLKSIRQSYLSTTNSKKPGKQQQQQQQQKHSFENNATAFLPTSKTLTDTDRDSIDSSTALLLRDLSSSITNLQSAESLRQDTEAQLLRKKYGRPGGALWRWAGGGGDEAKEEEGKSKEQLDAENSARTIRSVRESVLWFLRRRLEDAAEVQRGMVEKRIERVREREKSVLYKVQQQQQQQQEKKQQYALQDIKEDAQQKQSPIYDTAADLSAADAAAIETQLSPAQLQLFAEENDTMLKQYEDALSKVQNAEKSLLEISSLQSTLVGHLSTQEEFISQLVTDASTTSQNVDRGNKELRRASERRSTAQMVFWGTVGLCTWLVVWDAIF</sequence>
<dbReference type="InterPro" id="IPR019734">
    <property type="entry name" value="TPR_rpt"/>
</dbReference>
<dbReference type="FunFam" id="3.30.70.100:FF:000038">
    <property type="entry name" value="Superoxide dismutase 1 copper chaperone"/>
    <property type="match status" value="1"/>
</dbReference>
<comment type="subcellular location">
    <subcellularLocation>
        <location evidence="2">Cytoplasm</location>
    </subcellularLocation>
</comment>
<evidence type="ECO:0000256" key="12">
    <source>
        <dbReference type="PROSITE-ProRule" id="PRU00339"/>
    </source>
</evidence>
<organism evidence="16 17">
    <name type="scientific">Talaromyces rugulosus</name>
    <name type="common">Penicillium rugulosum</name>
    <dbReference type="NCBI Taxonomy" id="121627"/>
    <lineage>
        <taxon>Eukaryota</taxon>
        <taxon>Fungi</taxon>
        <taxon>Dikarya</taxon>
        <taxon>Ascomycota</taxon>
        <taxon>Pezizomycotina</taxon>
        <taxon>Eurotiomycetes</taxon>
        <taxon>Eurotiomycetidae</taxon>
        <taxon>Eurotiales</taxon>
        <taxon>Trichocomaceae</taxon>
        <taxon>Talaromyces</taxon>
        <taxon>Talaromyces sect. Islandici</taxon>
    </lineage>
</organism>
<dbReference type="Gene3D" id="2.60.40.200">
    <property type="entry name" value="Superoxide dismutase, copper/zinc binding domain"/>
    <property type="match status" value="1"/>
</dbReference>
<dbReference type="Gene3D" id="3.30.70.100">
    <property type="match status" value="1"/>
</dbReference>
<name>A0A7H8QLP0_TALRU</name>
<dbReference type="Gene3D" id="1.25.40.10">
    <property type="entry name" value="Tetratricopeptide repeat domain"/>
    <property type="match status" value="1"/>
</dbReference>
<evidence type="ECO:0000256" key="2">
    <source>
        <dbReference type="ARBA" id="ARBA00004496"/>
    </source>
</evidence>
<evidence type="ECO:0000259" key="14">
    <source>
        <dbReference type="PROSITE" id="PS50192"/>
    </source>
</evidence>
<evidence type="ECO:0000256" key="3">
    <source>
        <dbReference type="ARBA" id="ARBA00008051"/>
    </source>
</evidence>
<dbReference type="InterPro" id="IPR011990">
    <property type="entry name" value="TPR-like_helical_dom_sf"/>
</dbReference>
<feature type="region of interest" description="Disordered" evidence="13">
    <location>
        <begin position="1038"/>
        <end position="1063"/>
    </location>
</feature>
<dbReference type="Pfam" id="PF00403">
    <property type="entry name" value="HMA"/>
    <property type="match status" value="1"/>
</dbReference>
<keyword evidence="10 12" id="KW-0802">TPR repeat</keyword>
<comment type="similarity">
    <text evidence="3">Belongs to the NCF2/NOXA1 family.</text>
</comment>
<dbReference type="FunFam" id="2.60.40.200:FF:000009">
    <property type="entry name" value="Superoxide dismutase 1 copper chaperone"/>
    <property type="match status" value="1"/>
</dbReference>
<feature type="domain" description="HMA" evidence="15">
    <location>
        <begin position="4"/>
        <end position="67"/>
    </location>
</feature>
<dbReference type="SUPFAM" id="SSF49329">
    <property type="entry name" value="Cu,Zn superoxide dismutase-like"/>
    <property type="match status" value="1"/>
</dbReference>
<keyword evidence="7" id="KW-0963">Cytoplasm</keyword>
<dbReference type="InterPro" id="IPR019529">
    <property type="entry name" value="Syntaxin-18_N"/>
</dbReference>
<dbReference type="Pfam" id="PF10496">
    <property type="entry name" value="Syntaxin-18_N"/>
    <property type="match status" value="1"/>
</dbReference>
<evidence type="ECO:0000256" key="8">
    <source>
        <dbReference type="ARBA" id="ARBA00022723"/>
    </source>
</evidence>
<dbReference type="InterPro" id="IPR036423">
    <property type="entry name" value="SOD-like_Cu/Zn_dom_sf"/>
</dbReference>
<dbReference type="SMART" id="SM00028">
    <property type="entry name" value="TPR"/>
    <property type="match status" value="3"/>
</dbReference>
<evidence type="ECO:0000256" key="10">
    <source>
        <dbReference type="ARBA" id="ARBA00022803"/>
    </source>
</evidence>
<evidence type="ECO:0000256" key="9">
    <source>
        <dbReference type="ARBA" id="ARBA00022737"/>
    </source>
</evidence>
<dbReference type="OrthoDB" id="9450131at2759"/>
<evidence type="ECO:0000256" key="11">
    <source>
        <dbReference type="ARBA" id="ARBA00023157"/>
    </source>
</evidence>
<dbReference type="Pfam" id="PF13181">
    <property type="entry name" value="TPR_8"/>
    <property type="match status" value="1"/>
</dbReference>
<feature type="repeat" description="TPR" evidence="12">
    <location>
        <begin position="338"/>
        <end position="371"/>
    </location>
</feature>
<dbReference type="CDD" id="cd06408">
    <property type="entry name" value="PB1_NoxR"/>
    <property type="match status" value="1"/>
</dbReference>
<dbReference type="AlphaFoldDB" id="A0A7H8QLP0"/>
<evidence type="ECO:0000256" key="5">
    <source>
        <dbReference type="ARBA" id="ARBA00016103"/>
    </source>
</evidence>
<protein>
    <recommendedName>
        <fullName evidence="5">Superoxide dismutase 1 copper chaperone</fullName>
    </recommendedName>
</protein>
<keyword evidence="6" id="KW-0728">SH3 domain</keyword>
<dbReference type="RefSeq" id="XP_035340947.1">
    <property type="nucleotide sequence ID" value="XM_035485054.1"/>
</dbReference>
<keyword evidence="17" id="KW-1185">Reference proteome</keyword>
<dbReference type="GO" id="GO:0005737">
    <property type="term" value="C:cytoplasm"/>
    <property type="evidence" value="ECO:0007669"/>
    <property type="project" value="UniProtKB-SubCell"/>
</dbReference>
<dbReference type="InterPro" id="IPR036163">
    <property type="entry name" value="HMA_dom_sf"/>
</dbReference>
<evidence type="ECO:0000259" key="15">
    <source>
        <dbReference type="PROSITE" id="PS50846"/>
    </source>
</evidence>
<comment type="similarity">
    <text evidence="4">Belongs to the CCS1 family.</text>
</comment>
<dbReference type="SUPFAM" id="SSF55008">
    <property type="entry name" value="HMA, heavy metal-associated domain"/>
    <property type="match status" value="1"/>
</dbReference>
<evidence type="ECO:0000256" key="6">
    <source>
        <dbReference type="ARBA" id="ARBA00022443"/>
    </source>
</evidence>
<feature type="compositionally biased region" description="Low complexity" evidence="13">
    <location>
        <begin position="650"/>
        <end position="664"/>
    </location>
</feature>
<dbReference type="InterPro" id="IPR051864">
    <property type="entry name" value="NCF2_NOXA1"/>
</dbReference>
<dbReference type="GO" id="GO:0006801">
    <property type="term" value="P:superoxide metabolic process"/>
    <property type="evidence" value="ECO:0007669"/>
    <property type="project" value="InterPro"/>
</dbReference>
<feature type="compositionally biased region" description="Basic and acidic residues" evidence="13">
    <location>
        <begin position="665"/>
        <end position="681"/>
    </location>
</feature>
<dbReference type="InterPro" id="IPR000727">
    <property type="entry name" value="T_SNARE_dom"/>
</dbReference>
<feature type="compositionally biased region" description="Low complexity" evidence="13">
    <location>
        <begin position="582"/>
        <end position="595"/>
    </location>
</feature>
<dbReference type="SUPFAM" id="SSF48452">
    <property type="entry name" value="TPR-like"/>
    <property type="match status" value="1"/>
</dbReference>
<comment type="cofactor">
    <cofactor evidence="1">
        <name>Cu(2+)</name>
        <dbReference type="ChEBI" id="CHEBI:29036"/>
    </cofactor>
</comment>
<evidence type="ECO:0000256" key="4">
    <source>
        <dbReference type="ARBA" id="ARBA00010636"/>
    </source>
</evidence>
<dbReference type="PROSITE" id="PS50005">
    <property type="entry name" value="TPR"/>
    <property type="match status" value="1"/>
</dbReference>
<gene>
    <name evidence="16" type="ORF">TRUGW13939_01857</name>
</gene>
<dbReference type="InterPro" id="IPR006121">
    <property type="entry name" value="HMA_dom"/>
</dbReference>
<evidence type="ECO:0000313" key="17">
    <source>
        <dbReference type="Proteomes" id="UP000509510"/>
    </source>
</evidence>
<feature type="compositionally biased region" description="Polar residues" evidence="13">
    <location>
        <begin position="970"/>
        <end position="981"/>
    </location>
</feature>
<dbReference type="EMBL" id="CP055898">
    <property type="protein sequence ID" value="QKX54768.1"/>
    <property type="molecule type" value="Genomic_DNA"/>
</dbReference>